<keyword evidence="8" id="KW-1185">Reference proteome</keyword>
<keyword evidence="3 6" id="KW-0378">Hydrolase</keyword>
<gene>
    <name evidence="7" type="ORF">M011DRAFT_441762</name>
</gene>
<dbReference type="OrthoDB" id="272289at2759"/>
<dbReference type="Pfam" id="PF04616">
    <property type="entry name" value="Glyco_hydro_43"/>
    <property type="match status" value="1"/>
</dbReference>
<dbReference type="AlphaFoldDB" id="A0A6A6VDU8"/>
<evidence type="ECO:0000256" key="3">
    <source>
        <dbReference type="ARBA" id="ARBA00022801"/>
    </source>
</evidence>
<organism evidence="7 8">
    <name type="scientific">Sporormia fimetaria CBS 119925</name>
    <dbReference type="NCBI Taxonomy" id="1340428"/>
    <lineage>
        <taxon>Eukaryota</taxon>
        <taxon>Fungi</taxon>
        <taxon>Dikarya</taxon>
        <taxon>Ascomycota</taxon>
        <taxon>Pezizomycotina</taxon>
        <taxon>Dothideomycetes</taxon>
        <taxon>Pleosporomycetidae</taxon>
        <taxon>Pleosporales</taxon>
        <taxon>Sporormiaceae</taxon>
        <taxon>Sporormia</taxon>
    </lineage>
</organism>
<keyword evidence="4 6" id="KW-0326">Glycosidase</keyword>
<proteinExistence type="inferred from homology"/>
<dbReference type="GO" id="GO:0005975">
    <property type="term" value="P:carbohydrate metabolic process"/>
    <property type="evidence" value="ECO:0007669"/>
    <property type="project" value="InterPro"/>
</dbReference>
<evidence type="ECO:0000313" key="8">
    <source>
        <dbReference type="Proteomes" id="UP000799440"/>
    </source>
</evidence>
<protein>
    <submittedName>
        <fullName evidence="7">Glycoside hydrolase family 43 protein</fullName>
    </submittedName>
</protein>
<dbReference type="CDD" id="cd18820">
    <property type="entry name" value="GH43_LbAraf43-like"/>
    <property type="match status" value="1"/>
</dbReference>
<evidence type="ECO:0000256" key="6">
    <source>
        <dbReference type="RuleBase" id="RU361187"/>
    </source>
</evidence>
<sequence length="407" mass="45527">MEREQVHEETDWEKVEVNSVNFPNLHLQMPRPYNDVVLSITASTTPDPYVVLHEGTYYMTFTTGSNITIWSSDSLLSLEPRSLKTTIWTPPPNTPYSGDLWAPELHALDGNWYIYFAADDPRTQHPNHSHRIYVLRGPPTTLSPLDPQSWTFHGGLTNMPDEQWAIDGTVITLSSKNYFIYSGWPYGVLHNESRQELYIAEMASPTSLVPNHLPTCISTPSHSWEFSGRSGINEGPQFLSSPYPQHPWTGIVFSCAGSWTSEYKMATLKYLGGNPLNQTSWEKSRKPLLTAPKSGRPPYGPGHGNFVNVPGEGGGITETWAVFHATDGRTGWEGRRARVMRVGWNEHGPYMGCGECGAVAEEIDGFLYGVRKSETQVKMERRRSKSVKGFLVGNVRKGLGLVRGVLK</sequence>
<dbReference type="PANTHER" id="PTHR43817:SF1">
    <property type="entry name" value="HYDROLASE, FAMILY 43, PUTATIVE (AFU_ORTHOLOGUE AFUA_3G01660)-RELATED"/>
    <property type="match status" value="1"/>
</dbReference>
<dbReference type="SUPFAM" id="SSF75005">
    <property type="entry name" value="Arabinanase/levansucrase/invertase"/>
    <property type="match status" value="1"/>
</dbReference>
<evidence type="ECO:0000256" key="2">
    <source>
        <dbReference type="ARBA" id="ARBA00022729"/>
    </source>
</evidence>
<evidence type="ECO:0000256" key="4">
    <source>
        <dbReference type="ARBA" id="ARBA00023295"/>
    </source>
</evidence>
<dbReference type="InterPro" id="IPR006710">
    <property type="entry name" value="Glyco_hydro_43"/>
</dbReference>
<name>A0A6A6VDU8_9PLEO</name>
<dbReference type="InterPro" id="IPR023296">
    <property type="entry name" value="Glyco_hydro_beta-prop_sf"/>
</dbReference>
<dbReference type="PANTHER" id="PTHR43817">
    <property type="entry name" value="GLYCOSYL HYDROLASE"/>
    <property type="match status" value="1"/>
</dbReference>
<dbReference type="GO" id="GO:0004553">
    <property type="term" value="F:hydrolase activity, hydrolyzing O-glycosyl compounds"/>
    <property type="evidence" value="ECO:0007669"/>
    <property type="project" value="InterPro"/>
</dbReference>
<evidence type="ECO:0000313" key="7">
    <source>
        <dbReference type="EMBL" id="KAF2748383.1"/>
    </source>
</evidence>
<comment type="similarity">
    <text evidence="1 6">Belongs to the glycosyl hydrolase 43 family.</text>
</comment>
<keyword evidence="2" id="KW-0732">Signal</keyword>
<evidence type="ECO:0000256" key="5">
    <source>
        <dbReference type="PIRSR" id="PIRSR606710-2"/>
    </source>
</evidence>
<dbReference type="Proteomes" id="UP000799440">
    <property type="component" value="Unassembled WGS sequence"/>
</dbReference>
<reference evidence="7" key="1">
    <citation type="journal article" date="2020" name="Stud. Mycol.">
        <title>101 Dothideomycetes genomes: a test case for predicting lifestyles and emergence of pathogens.</title>
        <authorList>
            <person name="Haridas S."/>
            <person name="Albert R."/>
            <person name="Binder M."/>
            <person name="Bloem J."/>
            <person name="Labutti K."/>
            <person name="Salamov A."/>
            <person name="Andreopoulos B."/>
            <person name="Baker S."/>
            <person name="Barry K."/>
            <person name="Bills G."/>
            <person name="Bluhm B."/>
            <person name="Cannon C."/>
            <person name="Castanera R."/>
            <person name="Culley D."/>
            <person name="Daum C."/>
            <person name="Ezra D."/>
            <person name="Gonzalez J."/>
            <person name="Henrissat B."/>
            <person name="Kuo A."/>
            <person name="Liang C."/>
            <person name="Lipzen A."/>
            <person name="Lutzoni F."/>
            <person name="Magnuson J."/>
            <person name="Mondo S."/>
            <person name="Nolan M."/>
            <person name="Ohm R."/>
            <person name="Pangilinan J."/>
            <person name="Park H.-J."/>
            <person name="Ramirez L."/>
            <person name="Alfaro M."/>
            <person name="Sun H."/>
            <person name="Tritt A."/>
            <person name="Yoshinaga Y."/>
            <person name="Zwiers L.-H."/>
            <person name="Turgeon B."/>
            <person name="Goodwin S."/>
            <person name="Spatafora J."/>
            <person name="Crous P."/>
            <person name="Grigoriev I."/>
        </authorList>
    </citation>
    <scope>NUCLEOTIDE SEQUENCE</scope>
    <source>
        <strain evidence="7">CBS 119925</strain>
    </source>
</reference>
<accession>A0A6A6VDU8</accession>
<feature type="site" description="Important for catalytic activity, responsible for pKa modulation of the active site Glu and correct orientation of both the proton donor and substrate" evidence="5">
    <location>
        <position position="167"/>
    </location>
</feature>
<evidence type="ECO:0000256" key="1">
    <source>
        <dbReference type="ARBA" id="ARBA00009865"/>
    </source>
</evidence>
<dbReference type="EMBL" id="MU006569">
    <property type="protein sequence ID" value="KAF2748383.1"/>
    <property type="molecule type" value="Genomic_DNA"/>
</dbReference>
<dbReference type="Gene3D" id="2.115.10.20">
    <property type="entry name" value="Glycosyl hydrolase domain, family 43"/>
    <property type="match status" value="1"/>
</dbReference>